<keyword evidence="2" id="KW-0378">Hydrolase</keyword>
<dbReference type="PANTHER" id="PTHR30480:SF14">
    <property type="entry name" value="HYDROLASE, PUTATIVE (AFU_ORTHOLOGUE AFUA_4G13770)-RELATED"/>
    <property type="match status" value="1"/>
</dbReference>
<organism evidence="7">
    <name type="scientific">freshwater metagenome</name>
    <dbReference type="NCBI Taxonomy" id="449393"/>
    <lineage>
        <taxon>unclassified sequences</taxon>
        <taxon>metagenomes</taxon>
        <taxon>ecological metagenomes</taxon>
    </lineage>
</organism>
<dbReference type="GO" id="GO:0009254">
    <property type="term" value="P:peptidoglycan turnover"/>
    <property type="evidence" value="ECO:0007669"/>
    <property type="project" value="TreeGrafter"/>
</dbReference>
<dbReference type="Gene3D" id="3.20.20.300">
    <property type="entry name" value="Glycoside hydrolase, family 3, N-terminal domain"/>
    <property type="match status" value="1"/>
</dbReference>
<comment type="similarity">
    <text evidence="1">Belongs to the glycosyl hydrolase 3 family.</text>
</comment>
<dbReference type="SUPFAM" id="SSF51445">
    <property type="entry name" value="(Trans)glycosidases"/>
    <property type="match status" value="1"/>
</dbReference>
<reference evidence="7" key="1">
    <citation type="submission" date="2020-05" db="EMBL/GenBank/DDBJ databases">
        <authorList>
            <person name="Chiriac C."/>
            <person name="Salcher M."/>
            <person name="Ghai R."/>
            <person name="Kavagutti S V."/>
        </authorList>
    </citation>
    <scope>NUCLEOTIDE SEQUENCE</scope>
</reference>
<dbReference type="GO" id="GO:0005975">
    <property type="term" value="P:carbohydrate metabolic process"/>
    <property type="evidence" value="ECO:0007669"/>
    <property type="project" value="InterPro"/>
</dbReference>
<evidence type="ECO:0000259" key="6">
    <source>
        <dbReference type="Pfam" id="PF00933"/>
    </source>
</evidence>
<dbReference type="PANTHER" id="PTHR30480">
    <property type="entry name" value="BETA-HEXOSAMINIDASE-RELATED"/>
    <property type="match status" value="1"/>
</dbReference>
<name>A0A6J7GAI0_9ZZZZ</name>
<dbReference type="InterPro" id="IPR001764">
    <property type="entry name" value="Glyco_hydro_3_N"/>
</dbReference>
<evidence type="ECO:0000256" key="1">
    <source>
        <dbReference type="ARBA" id="ARBA00005336"/>
    </source>
</evidence>
<gene>
    <name evidence="7" type="ORF">UFOPK3564_00581</name>
</gene>
<dbReference type="InterPro" id="IPR050226">
    <property type="entry name" value="NagZ_Beta-hexosaminidase"/>
</dbReference>
<feature type="transmembrane region" description="Helical" evidence="5">
    <location>
        <begin position="27"/>
        <end position="46"/>
    </location>
</feature>
<keyword evidence="5" id="KW-0812">Transmembrane</keyword>
<keyword evidence="3" id="KW-0326">Glycosidase</keyword>
<evidence type="ECO:0000256" key="4">
    <source>
        <dbReference type="SAM" id="MobiDB-lite"/>
    </source>
</evidence>
<dbReference type="EMBL" id="CAFBMK010000020">
    <property type="protein sequence ID" value="CAB4901143.1"/>
    <property type="molecule type" value="Genomic_DNA"/>
</dbReference>
<dbReference type="GO" id="GO:0004553">
    <property type="term" value="F:hydrolase activity, hydrolyzing O-glycosyl compounds"/>
    <property type="evidence" value="ECO:0007669"/>
    <property type="project" value="InterPro"/>
</dbReference>
<protein>
    <submittedName>
        <fullName evidence="7">Unannotated protein</fullName>
    </submittedName>
</protein>
<evidence type="ECO:0000256" key="5">
    <source>
        <dbReference type="SAM" id="Phobius"/>
    </source>
</evidence>
<evidence type="ECO:0000256" key="2">
    <source>
        <dbReference type="ARBA" id="ARBA00022801"/>
    </source>
</evidence>
<keyword evidence="5" id="KW-1133">Transmembrane helix</keyword>
<dbReference type="AlphaFoldDB" id="A0A6J7GAI0"/>
<evidence type="ECO:0000256" key="3">
    <source>
        <dbReference type="ARBA" id="ARBA00023295"/>
    </source>
</evidence>
<feature type="region of interest" description="Disordered" evidence="4">
    <location>
        <begin position="151"/>
        <end position="174"/>
    </location>
</feature>
<dbReference type="Pfam" id="PF00933">
    <property type="entry name" value="Glyco_hydro_3"/>
    <property type="match status" value="1"/>
</dbReference>
<sequence>MPPDDPFVRRRVRRPPGEELAARRRRAVLLGVVGLVLLVVVVRLVACGGDDENASTAPRETAAERVAGSLSATQLVGQTIVTPFRNAAPGQIPPAVRSAIRAGRVGGVILFAENASTLAATRRLTRRLQSITRPGALAGVPLLVLTDQEGGPVRRLSDAPPTAGAPAQGRGGIGVAQKAGQDSAVALCSAGVNVNLAPVADVGTGVIQQQGRTFGTDPATVARSTRAFTTGSRRGGIGVTAKHFPGLGRAQADTDQTRARITASAEALRAQDELPFRTAIEAGADLVMLSNAIYPAFSPAPAVVSPQIVLGELRSRLGFRGVTISDDLEAGAFAGVSSPRQLARTVKLAGVDLLLYGGTTDAALAASRGLTSDLRAGRLELDDVQAAVSRSIALRTRLARSCRPTS</sequence>
<proteinExistence type="inferred from homology"/>
<dbReference type="InterPro" id="IPR017853">
    <property type="entry name" value="GH"/>
</dbReference>
<dbReference type="InterPro" id="IPR036962">
    <property type="entry name" value="Glyco_hydro_3_N_sf"/>
</dbReference>
<keyword evidence="5" id="KW-0472">Membrane</keyword>
<evidence type="ECO:0000313" key="7">
    <source>
        <dbReference type="EMBL" id="CAB4901143.1"/>
    </source>
</evidence>
<feature type="domain" description="Glycoside hydrolase family 3 N-terminal" evidence="6">
    <location>
        <begin position="95"/>
        <end position="390"/>
    </location>
</feature>
<accession>A0A6J7GAI0</accession>